<proteinExistence type="predicted"/>
<keyword evidence="3" id="KW-1185">Reference proteome</keyword>
<evidence type="ECO:0000256" key="1">
    <source>
        <dbReference type="SAM" id="MobiDB-lite"/>
    </source>
</evidence>
<sequence>MAHSILAQELEEDILHDQQQNTGVLAQELEEDIIHDQQQNMAILDLPADNPWRMAYVLSLDPAIQNKGLILSATFLTILGNQILCVKTFRDDLRVAGAWVIDAWGRRQPAHMCKAFMSHPDYRNKEGRRAAITAALSTLDLELRLGGDDMFEQSLFPETIMWCAFRMTIEEMRGELWEYVAQTHHYNLVTMIEQCVERIYVAKDKDSSSEQSSSGSEEIKLKVPASPQMDEDEQDPQAIMDEDEGHPFPLYNYKVRHD</sequence>
<name>A0A164RHT3_9AGAM</name>
<dbReference type="EMBL" id="KV419420">
    <property type="protein sequence ID" value="KZS90569.1"/>
    <property type="molecule type" value="Genomic_DNA"/>
</dbReference>
<reference evidence="2 3" key="1">
    <citation type="journal article" date="2016" name="Mol. Biol. Evol.">
        <title>Comparative Genomics of Early-Diverging Mushroom-Forming Fungi Provides Insights into the Origins of Lignocellulose Decay Capabilities.</title>
        <authorList>
            <person name="Nagy L.G."/>
            <person name="Riley R."/>
            <person name="Tritt A."/>
            <person name="Adam C."/>
            <person name="Daum C."/>
            <person name="Floudas D."/>
            <person name="Sun H."/>
            <person name="Yadav J.S."/>
            <person name="Pangilinan J."/>
            <person name="Larsson K.H."/>
            <person name="Matsuura K."/>
            <person name="Barry K."/>
            <person name="Labutti K."/>
            <person name="Kuo R."/>
            <person name="Ohm R.A."/>
            <person name="Bhattacharya S.S."/>
            <person name="Shirouzu T."/>
            <person name="Yoshinaga Y."/>
            <person name="Martin F.M."/>
            <person name="Grigoriev I.V."/>
            <person name="Hibbett D.S."/>
        </authorList>
    </citation>
    <scope>NUCLEOTIDE SEQUENCE [LARGE SCALE GENOMIC DNA]</scope>
    <source>
        <strain evidence="2 3">HHB9708</strain>
    </source>
</reference>
<evidence type="ECO:0000313" key="3">
    <source>
        <dbReference type="Proteomes" id="UP000076722"/>
    </source>
</evidence>
<accession>A0A164RHT3</accession>
<feature type="region of interest" description="Disordered" evidence="1">
    <location>
        <begin position="206"/>
        <end position="258"/>
    </location>
</feature>
<feature type="compositionally biased region" description="Acidic residues" evidence="1">
    <location>
        <begin position="229"/>
        <end position="244"/>
    </location>
</feature>
<organism evidence="2 3">
    <name type="scientific">Sistotremastrum niveocremeum HHB9708</name>
    <dbReference type="NCBI Taxonomy" id="1314777"/>
    <lineage>
        <taxon>Eukaryota</taxon>
        <taxon>Fungi</taxon>
        <taxon>Dikarya</taxon>
        <taxon>Basidiomycota</taxon>
        <taxon>Agaricomycotina</taxon>
        <taxon>Agaricomycetes</taxon>
        <taxon>Sistotremastrales</taxon>
        <taxon>Sistotremastraceae</taxon>
        <taxon>Sertulicium</taxon>
        <taxon>Sertulicium niveocremeum</taxon>
    </lineage>
</organism>
<gene>
    <name evidence="2" type="ORF">SISNIDRAFT_468357</name>
</gene>
<dbReference type="AlphaFoldDB" id="A0A164RHT3"/>
<evidence type="ECO:0000313" key="2">
    <source>
        <dbReference type="EMBL" id="KZS90569.1"/>
    </source>
</evidence>
<dbReference type="Proteomes" id="UP000076722">
    <property type="component" value="Unassembled WGS sequence"/>
</dbReference>
<protein>
    <submittedName>
        <fullName evidence="2">Uncharacterized protein</fullName>
    </submittedName>
</protein>